<dbReference type="AlphaFoldDB" id="B9G238"/>
<proteinExistence type="predicted"/>
<reference evidence="1" key="1">
    <citation type="journal article" date="2005" name="PLoS Biol.">
        <title>The genomes of Oryza sativa: a history of duplications.</title>
        <authorList>
            <person name="Yu J."/>
            <person name="Wang J."/>
            <person name="Lin W."/>
            <person name="Li S."/>
            <person name="Li H."/>
            <person name="Zhou J."/>
            <person name="Ni P."/>
            <person name="Dong W."/>
            <person name="Hu S."/>
            <person name="Zeng C."/>
            <person name="Zhang J."/>
            <person name="Zhang Y."/>
            <person name="Li R."/>
            <person name="Xu Z."/>
            <person name="Li S."/>
            <person name="Li X."/>
            <person name="Zheng H."/>
            <person name="Cong L."/>
            <person name="Lin L."/>
            <person name="Yin J."/>
            <person name="Geng J."/>
            <person name="Li G."/>
            <person name="Shi J."/>
            <person name="Liu J."/>
            <person name="Lv H."/>
            <person name="Li J."/>
            <person name="Wang J."/>
            <person name="Deng Y."/>
            <person name="Ran L."/>
            <person name="Shi X."/>
            <person name="Wang X."/>
            <person name="Wu Q."/>
            <person name="Li C."/>
            <person name="Ren X."/>
            <person name="Wang J."/>
            <person name="Wang X."/>
            <person name="Li D."/>
            <person name="Liu D."/>
            <person name="Zhang X."/>
            <person name="Ji Z."/>
            <person name="Zhao W."/>
            <person name="Sun Y."/>
            <person name="Zhang Z."/>
            <person name="Bao J."/>
            <person name="Han Y."/>
            <person name="Dong L."/>
            <person name="Ji J."/>
            <person name="Chen P."/>
            <person name="Wu S."/>
            <person name="Liu J."/>
            <person name="Xiao Y."/>
            <person name="Bu D."/>
            <person name="Tan J."/>
            <person name="Yang L."/>
            <person name="Ye C."/>
            <person name="Zhang J."/>
            <person name="Xu J."/>
            <person name="Zhou Y."/>
            <person name="Yu Y."/>
            <person name="Zhang B."/>
            <person name="Zhuang S."/>
            <person name="Wei H."/>
            <person name="Liu B."/>
            <person name="Lei M."/>
            <person name="Yu H."/>
            <person name="Li Y."/>
            <person name="Xu H."/>
            <person name="Wei S."/>
            <person name="He X."/>
            <person name="Fang L."/>
            <person name="Zhang Z."/>
            <person name="Zhang Y."/>
            <person name="Huang X."/>
            <person name="Su Z."/>
            <person name="Tong W."/>
            <person name="Li J."/>
            <person name="Tong Z."/>
            <person name="Li S."/>
            <person name="Ye J."/>
            <person name="Wang L."/>
            <person name="Fang L."/>
            <person name="Lei T."/>
            <person name="Chen C."/>
            <person name="Chen H."/>
            <person name="Xu Z."/>
            <person name="Li H."/>
            <person name="Huang H."/>
            <person name="Zhang F."/>
            <person name="Xu H."/>
            <person name="Li N."/>
            <person name="Zhao C."/>
            <person name="Li S."/>
            <person name="Dong L."/>
            <person name="Huang Y."/>
            <person name="Li L."/>
            <person name="Xi Y."/>
            <person name="Qi Q."/>
            <person name="Li W."/>
            <person name="Zhang B."/>
            <person name="Hu W."/>
            <person name="Zhang Y."/>
            <person name="Tian X."/>
            <person name="Jiao Y."/>
            <person name="Liang X."/>
            <person name="Jin J."/>
            <person name="Gao L."/>
            <person name="Zheng W."/>
            <person name="Hao B."/>
            <person name="Liu S."/>
            <person name="Wang W."/>
            <person name="Yuan L."/>
            <person name="Cao M."/>
            <person name="McDermott J."/>
            <person name="Samudrala R."/>
            <person name="Wang J."/>
            <person name="Wong G.K."/>
            <person name="Yang H."/>
        </authorList>
    </citation>
    <scope>NUCLEOTIDE SEQUENCE [LARGE SCALE GENOMIC DNA]</scope>
</reference>
<gene>
    <name evidence="1" type="ORF">OsJ_28363</name>
</gene>
<evidence type="ECO:0000313" key="1">
    <source>
        <dbReference type="EMBL" id="EEE69184.1"/>
    </source>
</evidence>
<name>B9G238_ORYSJ</name>
<accession>B9G238</accession>
<reference evidence="1" key="2">
    <citation type="submission" date="2008-12" db="EMBL/GenBank/DDBJ databases">
        <title>Improved gene annotation of the rice (Oryza sativa) genomes.</title>
        <authorList>
            <person name="Wang J."/>
            <person name="Li R."/>
            <person name="Fan W."/>
            <person name="Huang Q."/>
            <person name="Zhang J."/>
            <person name="Zhou Y."/>
            <person name="Hu Y."/>
            <person name="Zi S."/>
            <person name="Li J."/>
            <person name="Ni P."/>
            <person name="Zheng H."/>
            <person name="Zhang Y."/>
            <person name="Zhao M."/>
            <person name="Hao Q."/>
            <person name="McDermott J."/>
            <person name="Samudrala R."/>
            <person name="Kristiansen K."/>
            <person name="Wong G.K.-S."/>
        </authorList>
    </citation>
    <scope>NUCLEOTIDE SEQUENCE</scope>
</reference>
<sequence>MEMAAGMEVAARLTMTGGSGGEAGDGGRIQALQADLAPPHGDGVGAAVLEVAAVLRRLLLASVAGGGGSSDGSRLAATVPEEAAATSALKAGKESDVR</sequence>
<dbReference type="Proteomes" id="UP000007752">
    <property type="component" value="Chromosome 9"/>
</dbReference>
<dbReference type="EMBL" id="CM000146">
    <property type="protein sequence ID" value="EEE69184.1"/>
    <property type="molecule type" value="Genomic_DNA"/>
</dbReference>
<organism evidence="1">
    <name type="scientific">Oryza sativa subsp. japonica</name>
    <name type="common">Rice</name>
    <dbReference type="NCBI Taxonomy" id="39947"/>
    <lineage>
        <taxon>Eukaryota</taxon>
        <taxon>Viridiplantae</taxon>
        <taxon>Streptophyta</taxon>
        <taxon>Embryophyta</taxon>
        <taxon>Tracheophyta</taxon>
        <taxon>Spermatophyta</taxon>
        <taxon>Magnoliopsida</taxon>
        <taxon>Liliopsida</taxon>
        <taxon>Poales</taxon>
        <taxon>Poaceae</taxon>
        <taxon>BOP clade</taxon>
        <taxon>Oryzoideae</taxon>
        <taxon>Oryzeae</taxon>
        <taxon>Oryzinae</taxon>
        <taxon>Oryza</taxon>
        <taxon>Oryza sativa</taxon>
    </lineage>
</organism>
<protein>
    <submittedName>
        <fullName evidence="1">Uncharacterized protein</fullName>
    </submittedName>
</protein>